<protein>
    <submittedName>
        <fullName evidence="2">Uncharacterized protein</fullName>
    </submittedName>
</protein>
<comment type="caution">
    <text evidence="2">The sequence shown here is derived from an EMBL/GenBank/DDBJ whole genome shotgun (WGS) entry which is preliminary data.</text>
</comment>
<accession>A0ABN0YZS4</accession>
<organism evidence="2 3">
    <name type="scientific">Streptomyces luteireticuli</name>
    <dbReference type="NCBI Taxonomy" id="173858"/>
    <lineage>
        <taxon>Bacteria</taxon>
        <taxon>Bacillati</taxon>
        <taxon>Actinomycetota</taxon>
        <taxon>Actinomycetes</taxon>
        <taxon>Kitasatosporales</taxon>
        <taxon>Streptomycetaceae</taxon>
        <taxon>Streptomyces</taxon>
    </lineage>
</organism>
<dbReference type="EMBL" id="BAAABX010000056">
    <property type="protein sequence ID" value="GAA0424911.1"/>
    <property type="molecule type" value="Genomic_DNA"/>
</dbReference>
<sequence>MSGHEFPDGDGQLVVLEGGPPGMPSPYRVPGGAGGDGARLTVAYYGQHQHFERSGTRHVGGLALPVFRWSYSTAIAE</sequence>
<evidence type="ECO:0000313" key="3">
    <source>
        <dbReference type="Proteomes" id="UP001500879"/>
    </source>
</evidence>
<dbReference type="InterPro" id="IPR046030">
    <property type="entry name" value="DUF5988"/>
</dbReference>
<proteinExistence type="predicted"/>
<evidence type="ECO:0000313" key="2">
    <source>
        <dbReference type="EMBL" id="GAA0424911.1"/>
    </source>
</evidence>
<feature type="region of interest" description="Disordered" evidence="1">
    <location>
        <begin position="1"/>
        <end position="32"/>
    </location>
</feature>
<evidence type="ECO:0000256" key="1">
    <source>
        <dbReference type="SAM" id="MobiDB-lite"/>
    </source>
</evidence>
<dbReference type="Pfam" id="PF19450">
    <property type="entry name" value="DUF5988"/>
    <property type="match status" value="1"/>
</dbReference>
<dbReference type="RefSeq" id="WP_344029300.1">
    <property type="nucleotide sequence ID" value="NZ_BAAABX010000056.1"/>
</dbReference>
<keyword evidence="3" id="KW-1185">Reference proteome</keyword>
<name>A0ABN0YZS4_9ACTN</name>
<gene>
    <name evidence="2" type="ORF">GCM10010357_53070</name>
</gene>
<dbReference type="Proteomes" id="UP001500879">
    <property type="component" value="Unassembled WGS sequence"/>
</dbReference>
<reference evidence="2 3" key="1">
    <citation type="journal article" date="2019" name="Int. J. Syst. Evol. Microbiol.">
        <title>The Global Catalogue of Microorganisms (GCM) 10K type strain sequencing project: providing services to taxonomists for standard genome sequencing and annotation.</title>
        <authorList>
            <consortium name="The Broad Institute Genomics Platform"/>
            <consortium name="The Broad Institute Genome Sequencing Center for Infectious Disease"/>
            <person name="Wu L."/>
            <person name="Ma J."/>
        </authorList>
    </citation>
    <scope>NUCLEOTIDE SEQUENCE [LARGE SCALE GENOMIC DNA]</scope>
    <source>
        <strain evidence="2 3">JCM 4788</strain>
    </source>
</reference>